<dbReference type="InterPro" id="IPR013320">
    <property type="entry name" value="ConA-like_dom_sf"/>
</dbReference>
<dbReference type="Gene3D" id="2.80.10.50">
    <property type="match status" value="1"/>
</dbReference>
<dbReference type="CDD" id="cd00063">
    <property type="entry name" value="FN3"/>
    <property type="match status" value="1"/>
</dbReference>
<dbReference type="Gene3D" id="2.60.120.260">
    <property type="entry name" value="Galactose-binding domain-like"/>
    <property type="match status" value="1"/>
</dbReference>
<dbReference type="InterPro" id="IPR003961">
    <property type="entry name" value="FN3_dom"/>
</dbReference>
<dbReference type="CDD" id="cd00161">
    <property type="entry name" value="beta-trefoil_Ricin-like"/>
    <property type="match status" value="1"/>
</dbReference>
<keyword evidence="2 5" id="KW-0732">Signal</keyword>
<dbReference type="Proteomes" id="UP000005824">
    <property type="component" value="Unassembled WGS sequence"/>
</dbReference>
<dbReference type="EMBL" id="ABVL01000004">
    <property type="protein sequence ID" value="EDY20621.1"/>
    <property type="molecule type" value="Genomic_DNA"/>
</dbReference>
<accession>B4CYT0</accession>
<dbReference type="SUPFAM" id="SSF49899">
    <property type="entry name" value="Concanavalin A-like lectins/glucanases"/>
    <property type="match status" value="1"/>
</dbReference>
<keyword evidence="7" id="KW-0430">Lectin</keyword>
<evidence type="ECO:0000313" key="8">
    <source>
        <dbReference type="Proteomes" id="UP000005824"/>
    </source>
</evidence>
<dbReference type="InterPro" id="IPR001791">
    <property type="entry name" value="Laminin_G"/>
</dbReference>
<dbReference type="SUPFAM" id="SSF49785">
    <property type="entry name" value="Galactose-binding domain-like"/>
    <property type="match status" value="1"/>
</dbReference>
<dbReference type="GO" id="GO:0042597">
    <property type="term" value="C:periplasmic space"/>
    <property type="evidence" value="ECO:0007669"/>
    <property type="project" value="InterPro"/>
</dbReference>
<dbReference type="eggNOG" id="COG2730">
    <property type="taxonomic scope" value="Bacteria"/>
</dbReference>
<dbReference type="PROSITE" id="PS50853">
    <property type="entry name" value="FN3"/>
    <property type="match status" value="1"/>
</dbReference>
<dbReference type="Pfam" id="PF13385">
    <property type="entry name" value="Laminin_G_3"/>
    <property type="match status" value="1"/>
</dbReference>
<comment type="subcellular location">
    <subcellularLocation>
        <location evidence="1">Cell projection</location>
    </subcellularLocation>
</comment>
<evidence type="ECO:0000313" key="7">
    <source>
        <dbReference type="EMBL" id="EDY20621.1"/>
    </source>
</evidence>
<evidence type="ECO:0000256" key="3">
    <source>
        <dbReference type="ARBA" id="ARBA00023239"/>
    </source>
</evidence>
<dbReference type="Pfam" id="PF14200">
    <property type="entry name" value="RicinB_lectin_2"/>
    <property type="match status" value="2"/>
</dbReference>
<dbReference type="SUPFAM" id="SSF50370">
    <property type="entry name" value="Ricin B-like lectins"/>
    <property type="match status" value="1"/>
</dbReference>
<dbReference type="eggNOG" id="COG4733">
    <property type="taxonomic scope" value="Bacteria"/>
</dbReference>
<organism evidence="7 8">
    <name type="scientific">Chthoniobacter flavus Ellin428</name>
    <dbReference type="NCBI Taxonomy" id="497964"/>
    <lineage>
        <taxon>Bacteria</taxon>
        <taxon>Pseudomonadati</taxon>
        <taxon>Verrucomicrobiota</taxon>
        <taxon>Spartobacteria</taxon>
        <taxon>Chthoniobacterales</taxon>
        <taxon>Chthoniobacteraceae</taxon>
        <taxon>Chthoniobacter</taxon>
    </lineage>
</organism>
<dbReference type="CDD" id="cd00110">
    <property type="entry name" value="LamG"/>
    <property type="match status" value="1"/>
</dbReference>
<feature type="chain" id="PRO_5002802244" evidence="5">
    <location>
        <begin position="25"/>
        <end position="1169"/>
    </location>
</feature>
<comment type="caution">
    <text evidence="7">The sequence shown here is derived from an EMBL/GenBank/DDBJ whole genome shotgun (WGS) entry which is preliminary data.</text>
</comment>
<dbReference type="GO" id="GO:0030246">
    <property type="term" value="F:carbohydrate binding"/>
    <property type="evidence" value="ECO:0007669"/>
    <property type="project" value="UniProtKB-KW"/>
</dbReference>
<keyword evidence="4" id="KW-0966">Cell projection</keyword>
<dbReference type="eggNOG" id="COG3533">
    <property type="taxonomic scope" value="Bacteria"/>
</dbReference>
<dbReference type="InterPro" id="IPR035992">
    <property type="entry name" value="Ricin_B-like_lectins"/>
</dbReference>
<dbReference type="Gene3D" id="2.60.40.10">
    <property type="entry name" value="Immunoglobulins"/>
    <property type="match status" value="1"/>
</dbReference>
<dbReference type="SUPFAM" id="SSF48230">
    <property type="entry name" value="Chondroitin AC/alginate lyase"/>
    <property type="match status" value="1"/>
</dbReference>
<protein>
    <submittedName>
        <fullName evidence="7">Ricin B lectin</fullName>
    </submittedName>
</protein>
<dbReference type="InterPro" id="IPR013783">
    <property type="entry name" value="Ig-like_fold"/>
</dbReference>
<sequence precursor="true">MKQKNSILTAVAFLLLLTLGLARAQAYTYPCIPATLDDLATLKASLNQEPWKSGYAALAADSHSSLNYTMQGPFATVTRNPDSNLWPWRNDMIAVFNLARMWYFTGNTAYAQKAHDILLAWANTQTSFGGQESGLDLGDYAFRYAGGASILRGTWPGWTPADTTTVQNYFLNVFWPACSASGNTPGEANKGSLNMVAGMAIAVFCDDTAKFDHVIDVYRTYPGSGLPNNLPTGEMGETGRDAGHCQGDLLSKALLSEIAWKQGVDLFSELDNRLLACGEYYARNTLALDNPFVPYGTVDYTYYVNAAGSYTASRSMLYIIQNAYKNRRGLLTPWIDRKLEQQPVDMDNWMYAKTADFTTATPLPAIVRPAVSLASSGLTLTTLGTQTAGSSASYANNVWTVSGLGNGVWNATGRADDCQFVYQAMTGDCALVGQVTSFTSSGTQNGKCGLMLRDNLSPTVSERGWIGVTWQNSTTTNLMECRQDGWTENWGGAGWSTRSQVLPPGLPYWLKIERRGNLVTTYSSQDGTSWAPIISSYYDNLPSTVYIGMFISSGTTTANTATFAAVAFTGGGGGLAATPPAPAAVFADGSSKAITVRWLPSFGATAYDVLRSTTSGSGYTVIASNLGTATTSYVDTTVATGTTYYYVVRAKNSIGTSGNSPEFGDSLLPSPMVNLAFSGVSSAFANSGAGTQGSDQAFNRNPGSKWVGSSPTGWIQYDFGAGNAQVVKRYTINSGDVPASNPTSWNFCGSQDGVNWTTLDSQSNQSFADWFRVNTYNIGNTTAFRYYQLQITANNGDTTVQLSELGLWGDSGQTIPNGIYRVVSRKSNKVLDVANGGTADGTDAVQWGWSDGNSQKWTITHLGNGQYQAVGLASGKLLEVTGASTADGAIVQIWPSNNNNCQKWTVIPVGDGAYKFLNVNSGKAADVSSGSTADGAAVIQWPYHSGDNQQWTPSLTIGTTAGSLVHQWKFDETSGTTAADSVSIGATPATLAAGATWTAGKVNNAVSLNGTSTSYVSYPNGFINTLGDFTIVGWFKLNSVSSWARIFDIGWGTSAYMFLAPSNGTNIRYAITTSGGAGEQRIDGTSIPSTGVWHHFAVTLSGTLGILYVDGVEVGRNSNMTLQPSNLGNTPQNYVGKSQFNDPYLNGLVDDLRIYNYGLSASEVSALAQ</sequence>
<dbReference type="STRING" id="497964.CfE428DRAFT_1818"/>
<evidence type="ECO:0000256" key="2">
    <source>
        <dbReference type="ARBA" id="ARBA00022729"/>
    </source>
</evidence>
<dbReference type="InterPro" id="IPR008979">
    <property type="entry name" value="Galactose-bd-like_sf"/>
</dbReference>
<dbReference type="InParanoid" id="B4CYT0"/>
<dbReference type="Gene3D" id="2.60.120.200">
    <property type="match status" value="2"/>
</dbReference>
<evidence type="ECO:0000256" key="5">
    <source>
        <dbReference type="SAM" id="SignalP"/>
    </source>
</evidence>
<keyword evidence="8" id="KW-1185">Reference proteome</keyword>
<evidence type="ECO:0000259" key="6">
    <source>
        <dbReference type="PROSITE" id="PS50853"/>
    </source>
</evidence>
<dbReference type="InterPro" id="IPR000772">
    <property type="entry name" value="Ricin_B_lectin"/>
</dbReference>
<keyword evidence="3" id="KW-0456">Lyase</keyword>
<dbReference type="InterPro" id="IPR008929">
    <property type="entry name" value="Chondroitin_lyas"/>
</dbReference>
<dbReference type="GO" id="GO:0016829">
    <property type="term" value="F:lyase activity"/>
    <property type="evidence" value="ECO:0007669"/>
    <property type="project" value="UniProtKB-KW"/>
</dbReference>
<dbReference type="RefSeq" id="WP_006979144.1">
    <property type="nucleotide sequence ID" value="NZ_ABVL01000004.1"/>
</dbReference>
<feature type="domain" description="Fibronectin type-III" evidence="6">
    <location>
        <begin position="579"/>
        <end position="670"/>
    </location>
</feature>
<evidence type="ECO:0000256" key="1">
    <source>
        <dbReference type="ARBA" id="ARBA00004316"/>
    </source>
</evidence>
<dbReference type="Gene3D" id="1.50.10.100">
    <property type="entry name" value="Chondroitin AC/alginate lyase"/>
    <property type="match status" value="1"/>
</dbReference>
<dbReference type="InterPro" id="IPR036116">
    <property type="entry name" value="FN3_sf"/>
</dbReference>
<dbReference type="GO" id="GO:0042995">
    <property type="term" value="C:cell projection"/>
    <property type="evidence" value="ECO:0007669"/>
    <property type="project" value="UniProtKB-SubCell"/>
</dbReference>
<dbReference type="SMART" id="SM00458">
    <property type="entry name" value="RICIN"/>
    <property type="match status" value="1"/>
</dbReference>
<dbReference type="SUPFAM" id="SSF49265">
    <property type="entry name" value="Fibronectin type III"/>
    <property type="match status" value="1"/>
</dbReference>
<dbReference type="AlphaFoldDB" id="B4CYT0"/>
<proteinExistence type="predicted"/>
<dbReference type="PROSITE" id="PS50231">
    <property type="entry name" value="RICIN_B_LECTIN"/>
    <property type="match status" value="1"/>
</dbReference>
<dbReference type="Pfam" id="PF05426">
    <property type="entry name" value="Alginate_lyase"/>
    <property type="match status" value="1"/>
</dbReference>
<reference evidence="7 8" key="1">
    <citation type="journal article" date="2011" name="J. Bacteriol.">
        <title>Genome sequence of Chthoniobacter flavus Ellin428, an aerobic heterotrophic soil bacterium.</title>
        <authorList>
            <person name="Kant R."/>
            <person name="van Passel M.W."/>
            <person name="Palva A."/>
            <person name="Lucas S."/>
            <person name="Lapidus A."/>
            <person name="Glavina Del Rio T."/>
            <person name="Dalin E."/>
            <person name="Tice H."/>
            <person name="Bruce D."/>
            <person name="Goodwin L."/>
            <person name="Pitluck S."/>
            <person name="Larimer F.W."/>
            <person name="Land M.L."/>
            <person name="Hauser L."/>
            <person name="Sangwan P."/>
            <person name="de Vos W.M."/>
            <person name="Janssen P.H."/>
            <person name="Smidt H."/>
        </authorList>
    </citation>
    <scope>NUCLEOTIDE SEQUENCE [LARGE SCALE GENOMIC DNA]</scope>
    <source>
        <strain evidence="7 8">Ellin428</strain>
    </source>
</reference>
<feature type="signal peptide" evidence="5">
    <location>
        <begin position="1"/>
        <end position="24"/>
    </location>
</feature>
<dbReference type="InterPro" id="IPR008397">
    <property type="entry name" value="Alginate_lyase_dom"/>
</dbReference>
<gene>
    <name evidence="7" type="ORF">CfE428DRAFT_1818</name>
</gene>
<evidence type="ECO:0000256" key="4">
    <source>
        <dbReference type="ARBA" id="ARBA00023273"/>
    </source>
</evidence>
<name>B4CYT0_9BACT</name>